<dbReference type="GO" id="GO:0016020">
    <property type="term" value="C:membrane"/>
    <property type="evidence" value="ECO:0007669"/>
    <property type="project" value="InterPro"/>
</dbReference>
<dbReference type="Pfam" id="PF02518">
    <property type="entry name" value="HATPase_c"/>
    <property type="match status" value="1"/>
</dbReference>
<dbReference type="Pfam" id="PF07730">
    <property type="entry name" value="HisKA_3"/>
    <property type="match status" value="1"/>
</dbReference>
<keyword evidence="4" id="KW-0808">Transferase</keyword>
<comment type="catalytic activity">
    <reaction evidence="1">
        <text>ATP + protein L-histidine = ADP + protein N-phospho-L-histidine.</text>
        <dbReference type="EC" id="2.7.13.3"/>
    </reaction>
</comment>
<dbReference type="AlphaFoldDB" id="A0A5C4VW46"/>
<evidence type="ECO:0000259" key="10">
    <source>
        <dbReference type="Pfam" id="PF07730"/>
    </source>
</evidence>
<name>A0A5C4VW46_9ACTN</name>
<gene>
    <name evidence="11" type="ORF">FHP29_11940</name>
</gene>
<keyword evidence="5" id="KW-0547">Nucleotide-binding</keyword>
<feature type="domain" description="Signal transduction histidine kinase subgroup 3 dimerisation and phosphoacceptor" evidence="10">
    <location>
        <begin position="24"/>
        <end position="70"/>
    </location>
</feature>
<evidence type="ECO:0000256" key="3">
    <source>
        <dbReference type="ARBA" id="ARBA00022553"/>
    </source>
</evidence>
<reference evidence="11 12" key="1">
    <citation type="journal article" date="2016" name="Int. J. Syst. Evol. Microbiol.">
        <title>Nocardioides albidus sp. nov., an actinobacterium isolated from garden soil.</title>
        <authorList>
            <person name="Singh H."/>
            <person name="Du J."/>
            <person name="Trinh H."/>
            <person name="Won K."/>
            <person name="Yang J.E."/>
            <person name="Yin C."/>
            <person name="Kook M."/>
            <person name="Yi T.H."/>
        </authorList>
    </citation>
    <scope>NUCLEOTIDE SEQUENCE [LARGE SCALE GENOMIC DNA]</scope>
    <source>
        <strain evidence="11 12">CCTCC AB 2015297</strain>
    </source>
</reference>
<keyword evidence="8" id="KW-0902">Two-component regulatory system</keyword>
<keyword evidence="12" id="KW-1185">Reference proteome</keyword>
<evidence type="ECO:0000256" key="7">
    <source>
        <dbReference type="ARBA" id="ARBA00022840"/>
    </source>
</evidence>
<sequence length="212" mass="22389">MPCRRSEPGSRASCTIWWPTAWGVIVIQAQGAQRAIDTTPEQARAALRSIESTGRTGLEEMRRLLGLLAEDPGQEAVTTTRSQPTLAEVPDLVSRVRDAGLPVDLRVEGDVRRLAPGLELTGFRVVQEAVTNAFKHAGAVPVAVCLRYGATALDIDVTDVGGAADQQATSGGQGLIGMRERVRLYGGTLDAGPCPGGGFAVHARLPTEVEPL</sequence>
<evidence type="ECO:0000259" key="9">
    <source>
        <dbReference type="Pfam" id="PF02518"/>
    </source>
</evidence>
<feature type="domain" description="Histidine kinase/HSP90-like ATPase" evidence="9">
    <location>
        <begin position="123"/>
        <end position="208"/>
    </location>
</feature>
<dbReference type="GO" id="GO:0046983">
    <property type="term" value="F:protein dimerization activity"/>
    <property type="evidence" value="ECO:0007669"/>
    <property type="project" value="InterPro"/>
</dbReference>
<dbReference type="Gene3D" id="1.20.5.1930">
    <property type="match status" value="1"/>
</dbReference>
<dbReference type="Proteomes" id="UP000313231">
    <property type="component" value="Unassembled WGS sequence"/>
</dbReference>
<evidence type="ECO:0000256" key="4">
    <source>
        <dbReference type="ARBA" id="ARBA00022679"/>
    </source>
</evidence>
<keyword evidence="3" id="KW-0597">Phosphoprotein</keyword>
<evidence type="ECO:0000256" key="6">
    <source>
        <dbReference type="ARBA" id="ARBA00022777"/>
    </source>
</evidence>
<dbReference type="EC" id="2.7.13.3" evidence="2"/>
<evidence type="ECO:0000256" key="5">
    <source>
        <dbReference type="ARBA" id="ARBA00022741"/>
    </source>
</evidence>
<dbReference type="GO" id="GO:0005524">
    <property type="term" value="F:ATP binding"/>
    <property type="evidence" value="ECO:0007669"/>
    <property type="project" value="UniProtKB-KW"/>
</dbReference>
<dbReference type="GO" id="GO:0000155">
    <property type="term" value="F:phosphorelay sensor kinase activity"/>
    <property type="evidence" value="ECO:0007669"/>
    <property type="project" value="InterPro"/>
</dbReference>
<dbReference type="EMBL" id="VDMP01000024">
    <property type="protein sequence ID" value="TNM39585.1"/>
    <property type="molecule type" value="Genomic_DNA"/>
</dbReference>
<dbReference type="PANTHER" id="PTHR24421:SF10">
    <property type="entry name" value="NITRATE_NITRITE SENSOR PROTEIN NARQ"/>
    <property type="match status" value="1"/>
</dbReference>
<dbReference type="Gene3D" id="3.30.565.10">
    <property type="entry name" value="Histidine kinase-like ATPase, C-terminal domain"/>
    <property type="match status" value="1"/>
</dbReference>
<dbReference type="CDD" id="cd16917">
    <property type="entry name" value="HATPase_UhpB-NarQ-NarX-like"/>
    <property type="match status" value="1"/>
</dbReference>
<comment type="caution">
    <text evidence="11">The sequence shown here is derived from an EMBL/GenBank/DDBJ whole genome shotgun (WGS) entry which is preliminary data.</text>
</comment>
<evidence type="ECO:0000313" key="11">
    <source>
        <dbReference type="EMBL" id="TNM39585.1"/>
    </source>
</evidence>
<evidence type="ECO:0000256" key="8">
    <source>
        <dbReference type="ARBA" id="ARBA00023012"/>
    </source>
</evidence>
<accession>A0A5C4VW46</accession>
<evidence type="ECO:0000256" key="2">
    <source>
        <dbReference type="ARBA" id="ARBA00012438"/>
    </source>
</evidence>
<dbReference type="InterPro" id="IPR003594">
    <property type="entry name" value="HATPase_dom"/>
</dbReference>
<evidence type="ECO:0000313" key="12">
    <source>
        <dbReference type="Proteomes" id="UP000313231"/>
    </source>
</evidence>
<organism evidence="11 12">
    <name type="scientific">Nocardioides albidus</name>
    <dbReference type="NCBI Taxonomy" id="1517589"/>
    <lineage>
        <taxon>Bacteria</taxon>
        <taxon>Bacillati</taxon>
        <taxon>Actinomycetota</taxon>
        <taxon>Actinomycetes</taxon>
        <taxon>Propionibacteriales</taxon>
        <taxon>Nocardioidaceae</taxon>
        <taxon>Nocardioides</taxon>
    </lineage>
</organism>
<dbReference type="InterPro" id="IPR036890">
    <property type="entry name" value="HATPase_C_sf"/>
</dbReference>
<dbReference type="SUPFAM" id="SSF55874">
    <property type="entry name" value="ATPase domain of HSP90 chaperone/DNA topoisomerase II/histidine kinase"/>
    <property type="match status" value="1"/>
</dbReference>
<proteinExistence type="predicted"/>
<dbReference type="InterPro" id="IPR011712">
    <property type="entry name" value="Sig_transdc_His_kin_sub3_dim/P"/>
</dbReference>
<keyword evidence="6" id="KW-0418">Kinase</keyword>
<keyword evidence="7" id="KW-0067">ATP-binding</keyword>
<evidence type="ECO:0000256" key="1">
    <source>
        <dbReference type="ARBA" id="ARBA00000085"/>
    </source>
</evidence>
<dbReference type="PANTHER" id="PTHR24421">
    <property type="entry name" value="NITRATE/NITRITE SENSOR PROTEIN NARX-RELATED"/>
    <property type="match status" value="1"/>
</dbReference>
<protein>
    <recommendedName>
        <fullName evidence="2">histidine kinase</fullName>
        <ecNumber evidence="2">2.7.13.3</ecNumber>
    </recommendedName>
</protein>
<dbReference type="InterPro" id="IPR050482">
    <property type="entry name" value="Sensor_HK_TwoCompSys"/>
</dbReference>